<evidence type="ECO:0000313" key="2">
    <source>
        <dbReference type="EnsemblPlants" id="Bo6g049500.1"/>
    </source>
</evidence>
<feature type="transmembrane region" description="Helical" evidence="1">
    <location>
        <begin position="269"/>
        <end position="299"/>
    </location>
</feature>
<name>A0A0D3CS65_BRAOL</name>
<sequence>MSLLAPRFFVPLLLPFPPEPPPPLVFLQDLPVACSSCDLPDSHLPPDPPDLLPSMCHFLSSAAPATPLSACSYEGLVLGVIQLLLALACSILAPQTTCLMVPRFMLETHPTCDTHIPCGLSLIPLDCLRQQRTGSSLSLSRSFTHEGSVNPKLRQALEEASEDGLFEFLLCDFASVTSPGFHVTIPPRLRQPRPPMTGIPPSSLREERVREIFVDGVVFADFDVYGGAVGLASCCVCVCGGDPYQPQEHKFKRGVDIVVETPGRIKNTYYFVCGALALLVCKVASPLVAAILLGISNLVCKSYCQELIRFISESWSFDVLWILFAIQSLILSLVNLFDILFCCACNMAKPLVSCVCFCLVCSP</sequence>
<evidence type="ECO:0000256" key="1">
    <source>
        <dbReference type="SAM" id="Phobius"/>
    </source>
</evidence>
<dbReference type="EnsemblPlants" id="Bo6g049500.1">
    <property type="protein sequence ID" value="Bo6g049500.1"/>
    <property type="gene ID" value="Bo6g049500"/>
</dbReference>
<protein>
    <submittedName>
        <fullName evidence="2">Uncharacterized protein</fullName>
    </submittedName>
</protein>
<keyword evidence="1" id="KW-1133">Transmembrane helix</keyword>
<evidence type="ECO:0000313" key="3">
    <source>
        <dbReference type="Proteomes" id="UP000032141"/>
    </source>
</evidence>
<dbReference type="eggNOG" id="KOG0331">
    <property type="taxonomic scope" value="Eukaryota"/>
</dbReference>
<proteinExistence type="predicted"/>
<dbReference type="Gramene" id="Bo6g049500.1">
    <property type="protein sequence ID" value="Bo6g049500.1"/>
    <property type="gene ID" value="Bo6g049500"/>
</dbReference>
<keyword evidence="1" id="KW-0472">Membrane</keyword>
<dbReference type="AlphaFoldDB" id="A0A0D3CS65"/>
<dbReference type="STRING" id="109376.A0A0D3CS65"/>
<organism evidence="2 3">
    <name type="scientific">Brassica oleracea var. oleracea</name>
    <dbReference type="NCBI Taxonomy" id="109376"/>
    <lineage>
        <taxon>Eukaryota</taxon>
        <taxon>Viridiplantae</taxon>
        <taxon>Streptophyta</taxon>
        <taxon>Embryophyta</taxon>
        <taxon>Tracheophyta</taxon>
        <taxon>Spermatophyta</taxon>
        <taxon>Magnoliopsida</taxon>
        <taxon>eudicotyledons</taxon>
        <taxon>Gunneridae</taxon>
        <taxon>Pentapetalae</taxon>
        <taxon>rosids</taxon>
        <taxon>malvids</taxon>
        <taxon>Brassicales</taxon>
        <taxon>Brassicaceae</taxon>
        <taxon>Brassiceae</taxon>
        <taxon>Brassica</taxon>
    </lineage>
</organism>
<accession>A0A0D3CS65</accession>
<keyword evidence="1" id="KW-0812">Transmembrane</keyword>
<feature type="transmembrane region" description="Helical" evidence="1">
    <location>
        <begin position="319"/>
        <end position="341"/>
    </location>
</feature>
<dbReference type="Proteomes" id="UP000032141">
    <property type="component" value="Chromosome C6"/>
</dbReference>
<keyword evidence="3" id="KW-1185">Reference proteome</keyword>
<dbReference type="HOGENOM" id="CLU_763673_0_0_1"/>
<reference evidence="2 3" key="1">
    <citation type="journal article" date="2014" name="Genome Biol.">
        <title>Transcriptome and methylome profiling reveals relics of genome dominance in the mesopolyploid Brassica oleracea.</title>
        <authorList>
            <person name="Parkin I.A."/>
            <person name="Koh C."/>
            <person name="Tang H."/>
            <person name="Robinson S.J."/>
            <person name="Kagale S."/>
            <person name="Clarke W.E."/>
            <person name="Town C.D."/>
            <person name="Nixon J."/>
            <person name="Krishnakumar V."/>
            <person name="Bidwell S.L."/>
            <person name="Denoeud F."/>
            <person name="Belcram H."/>
            <person name="Links M.G."/>
            <person name="Just J."/>
            <person name="Clarke C."/>
            <person name="Bender T."/>
            <person name="Huebert T."/>
            <person name="Mason A.S."/>
            <person name="Pires J.C."/>
            <person name="Barker G."/>
            <person name="Moore J."/>
            <person name="Walley P.G."/>
            <person name="Manoli S."/>
            <person name="Batley J."/>
            <person name="Edwards D."/>
            <person name="Nelson M.N."/>
            <person name="Wang X."/>
            <person name="Paterson A.H."/>
            <person name="King G."/>
            <person name="Bancroft I."/>
            <person name="Chalhoub B."/>
            <person name="Sharpe A.G."/>
        </authorList>
    </citation>
    <scope>NUCLEOTIDE SEQUENCE</scope>
    <source>
        <strain evidence="2 3">cv. TO1000</strain>
    </source>
</reference>
<reference evidence="2" key="2">
    <citation type="submission" date="2015-03" db="UniProtKB">
        <authorList>
            <consortium name="EnsemblPlants"/>
        </authorList>
    </citation>
    <scope>IDENTIFICATION</scope>
</reference>